<proteinExistence type="predicted"/>
<name>X0WRZ0_9ZZZZ</name>
<comment type="caution">
    <text evidence="2">The sequence shown here is derived from an EMBL/GenBank/DDBJ whole genome shotgun (WGS) entry which is preliminary data.</text>
</comment>
<evidence type="ECO:0000256" key="1">
    <source>
        <dbReference type="SAM" id="MobiDB-lite"/>
    </source>
</evidence>
<dbReference type="EMBL" id="BARS01048149">
    <property type="protein sequence ID" value="GAG33440.1"/>
    <property type="molecule type" value="Genomic_DNA"/>
</dbReference>
<feature type="compositionally biased region" description="Polar residues" evidence="1">
    <location>
        <begin position="1"/>
        <end position="14"/>
    </location>
</feature>
<feature type="non-terminal residue" evidence="2">
    <location>
        <position position="1"/>
    </location>
</feature>
<gene>
    <name evidence="2" type="ORF">S01H1_72228</name>
</gene>
<reference evidence="2" key="1">
    <citation type="journal article" date="2014" name="Front. Microbiol.">
        <title>High frequency of phylogenetically diverse reductive dehalogenase-homologous genes in deep subseafloor sedimentary metagenomes.</title>
        <authorList>
            <person name="Kawai M."/>
            <person name="Futagami T."/>
            <person name="Toyoda A."/>
            <person name="Takaki Y."/>
            <person name="Nishi S."/>
            <person name="Hori S."/>
            <person name="Arai W."/>
            <person name="Tsubouchi T."/>
            <person name="Morono Y."/>
            <person name="Uchiyama I."/>
            <person name="Ito T."/>
            <person name="Fujiyama A."/>
            <person name="Inagaki F."/>
            <person name="Takami H."/>
        </authorList>
    </citation>
    <scope>NUCLEOTIDE SEQUENCE</scope>
    <source>
        <strain evidence="2">Expedition CK06-06</strain>
    </source>
</reference>
<feature type="region of interest" description="Disordered" evidence="1">
    <location>
        <begin position="1"/>
        <end position="27"/>
    </location>
</feature>
<sequence>NMSRSVFSNIQGTNKRVETNGPNGRPNGYLVELDTEGRRTKSYLTVAYPGCFKGYHAHVVREANYVCIRGKVRVVLVTKQGILKHVLETNDTLHIPINIPTGIQNEGEDEAWLINFPNPAYDPELKFEQVDLDTEREALDWVEKS</sequence>
<dbReference type="AlphaFoldDB" id="X0WRZ0"/>
<organism evidence="2">
    <name type="scientific">marine sediment metagenome</name>
    <dbReference type="NCBI Taxonomy" id="412755"/>
    <lineage>
        <taxon>unclassified sequences</taxon>
        <taxon>metagenomes</taxon>
        <taxon>ecological metagenomes</taxon>
    </lineage>
</organism>
<protein>
    <submittedName>
        <fullName evidence="2">Uncharacterized protein</fullName>
    </submittedName>
</protein>
<accession>X0WRZ0</accession>
<dbReference type="Gene3D" id="2.60.120.10">
    <property type="entry name" value="Jelly Rolls"/>
    <property type="match status" value="1"/>
</dbReference>
<dbReference type="SUPFAM" id="SSF51182">
    <property type="entry name" value="RmlC-like cupins"/>
    <property type="match status" value="1"/>
</dbReference>
<evidence type="ECO:0000313" key="2">
    <source>
        <dbReference type="EMBL" id="GAG33440.1"/>
    </source>
</evidence>
<dbReference type="InterPro" id="IPR014710">
    <property type="entry name" value="RmlC-like_jellyroll"/>
</dbReference>
<dbReference type="InterPro" id="IPR011051">
    <property type="entry name" value="RmlC_Cupin_sf"/>
</dbReference>